<evidence type="ECO:0000313" key="1">
    <source>
        <dbReference type="EMBL" id="SED41537.1"/>
    </source>
</evidence>
<evidence type="ECO:0008006" key="3">
    <source>
        <dbReference type="Google" id="ProtNLM"/>
    </source>
</evidence>
<sequence length="119" mass="13634">MLEVGTRARNQPAPPHIIFEALTNPHRDPTRPWLILLDDEIEPTVIEARSPDLVVWSSIWTTRPDARLRFDLPCDGRAGTDLRWTLLVDEPGPDPSLLGHLRKRLNQLINAHLRYSFGQ</sequence>
<evidence type="ECO:0000313" key="2">
    <source>
        <dbReference type="Proteomes" id="UP000183407"/>
    </source>
</evidence>
<accession>A0A1H5AGS6</accession>
<gene>
    <name evidence="1" type="ORF">SAMN04490220_4429</name>
</gene>
<dbReference type="EMBL" id="FNTL01000004">
    <property type="protein sequence ID" value="SED41537.1"/>
    <property type="molecule type" value="Genomic_DNA"/>
</dbReference>
<proteinExistence type="predicted"/>
<dbReference type="OrthoDB" id="3623843at2"/>
<protein>
    <recommendedName>
        <fullName evidence="3">Polyketide cyclase / dehydrase and lipid transport</fullName>
    </recommendedName>
</protein>
<dbReference type="RefSeq" id="WP_073358513.1">
    <property type="nucleotide sequence ID" value="NZ_FNTL01000004.1"/>
</dbReference>
<organism evidence="1 2">
    <name type="scientific">Rhodococcus jostii</name>
    <dbReference type="NCBI Taxonomy" id="132919"/>
    <lineage>
        <taxon>Bacteria</taxon>
        <taxon>Bacillati</taxon>
        <taxon>Actinomycetota</taxon>
        <taxon>Actinomycetes</taxon>
        <taxon>Mycobacteriales</taxon>
        <taxon>Nocardiaceae</taxon>
        <taxon>Rhodococcus</taxon>
    </lineage>
</organism>
<name>A0A1H5AGS6_RHOJO</name>
<dbReference type="Proteomes" id="UP000183407">
    <property type="component" value="Unassembled WGS sequence"/>
</dbReference>
<dbReference type="AlphaFoldDB" id="A0A1H5AGS6"/>
<reference evidence="2" key="1">
    <citation type="submission" date="2016-10" db="EMBL/GenBank/DDBJ databases">
        <authorList>
            <person name="Varghese N."/>
        </authorList>
    </citation>
    <scope>NUCLEOTIDE SEQUENCE [LARGE SCALE GENOMIC DNA]</scope>
    <source>
        <strain evidence="2">DSM 44719</strain>
    </source>
</reference>